<dbReference type="WBParaSite" id="GPUH_0001038701-mRNA-1">
    <property type="protein sequence ID" value="GPUH_0001038701-mRNA-1"/>
    <property type="gene ID" value="GPUH_0001038701"/>
</dbReference>
<evidence type="ECO:0000259" key="2">
    <source>
        <dbReference type="Pfam" id="PF23674"/>
    </source>
</evidence>
<proteinExistence type="predicted"/>
<evidence type="ECO:0000256" key="1">
    <source>
        <dbReference type="SAM" id="MobiDB-lite"/>
    </source>
</evidence>
<dbReference type="Pfam" id="PF23674">
    <property type="entry name" value="RYYR-CCHC"/>
    <property type="match status" value="1"/>
</dbReference>
<protein>
    <submittedName>
        <fullName evidence="5">SET domain-containing protein</fullName>
    </submittedName>
</protein>
<dbReference type="AlphaFoldDB" id="A0A183DNT3"/>
<sequence>MKVRSIKRAEIHPEKCQIQLEEDVELRCVASAESGAQQTESVPLKRSERIAAKKACRAKVDWTSQPIRKVLEMIASRELTEKMGTEMVEYKSGAHVSQSAVRRQVRLLLSKDGGYNAAAKKSNSRATATAVLDDQGGSIGDIDDDDDDNDDVKPNGLERTKNARNEIPKKERSASPPPIPRQARSLRLSRSSIVIPEKNDPSKVRVYRCSASGENTRRYFAHIKMIGGQIIGNAYPEHLPECKPVPKQVQQLQEIDRACRARIQSGSMTPEAARKLGAVVAQKNRELKKLINDDDAFPDKWKSLPRKYSRLCHQAERLKKYRNRQFLRSVEMKDHVGNIFSCPIPREIEVMGQRFRNPPLIIFEPGGQAARIYRINGRSDRLGIVYYRCSKCDVICRRRKKMGAEESELVRGTVKVEQGNVIDNMYPSHHRECALLTLEIVKGLAEELEHFLFAREYENIVYDSATTVIFACPSKLIFVYFLPFFSTAWLLSPPSSCFQAKVPNLPSALKFAT</sequence>
<dbReference type="OrthoDB" id="5782981at2759"/>
<feature type="compositionally biased region" description="Acidic residues" evidence="1">
    <location>
        <begin position="141"/>
        <end position="150"/>
    </location>
</feature>
<gene>
    <name evidence="3" type="ORF">GPUH_LOCUS10374</name>
</gene>
<accession>A0A183DNT3</accession>
<feature type="domain" description="RYYR-CCHC" evidence="2">
    <location>
        <begin position="350"/>
        <end position="433"/>
    </location>
</feature>
<reference evidence="5" key="1">
    <citation type="submission" date="2016-06" db="UniProtKB">
        <authorList>
            <consortium name="WormBaseParasite"/>
        </authorList>
    </citation>
    <scope>IDENTIFICATION</scope>
</reference>
<dbReference type="Proteomes" id="UP000271098">
    <property type="component" value="Unassembled WGS sequence"/>
</dbReference>
<feature type="region of interest" description="Disordered" evidence="1">
    <location>
        <begin position="120"/>
        <end position="190"/>
    </location>
</feature>
<reference evidence="3 4" key="2">
    <citation type="submission" date="2018-11" db="EMBL/GenBank/DDBJ databases">
        <authorList>
            <consortium name="Pathogen Informatics"/>
        </authorList>
    </citation>
    <scope>NUCLEOTIDE SEQUENCE [LARGE SCALE GENOMIC DNA]</scope>
</reference>
<dbReference type="InterPro" id="IPR057001">
    <property type="entry name" value="RYYR-CCHC"/>
</dbReference>
<organism evidence="5">
    <name type="scientific">Gongylonema pulchrum</name>
    <dbReference type="NCBI Taxonomy" id="637853"/>
    <lineage>
        <taxon>Eukaryota</taxon>
        <taxon>Metazoa</taxon>
        <taxon>Ecdysozoa</taxon>
        <taxon>Nematoda</taxon>
        <taxon>Chromadorea</taxon>
        <taxon>Rhabditida</taxon>
        <taxon>Spirurina</taxon>
        <taxon>Spiruromorpha</taxon>
        <taxon>Spiruroidea</taxon>
        <taxon>Gongylonematidae</taxon>
        <taxon>Gongylonema</taxon>
    </lineage>
</organism>
<name>A0A183DNT3_9BILA</name>
<evidence type="ECO:0000313" key="5">
    <source>
        <dbReference type="WBParaSite" id="GPUH_0001038701-mRNA-1"/>
    </source>
</evidence>
<feature type="compositionally biased region" description="Basic and acidic residues" evidence="1">
    <location>
        <begin position="151"/>
        <end position="173"/>
    </location>
</feature>
<evidence type="ECO:0000313" key="3">
    <source>
        <dbReference type="EMBL" id="VDN17358.1"/>
    </source>
</evidence>
<evidence type="ECO:0000313" key="4">
    <source>
        <dbReference type="Proteomes" id="UP000271098"/>
    </source>
</evidence>
<keyword evidence="4" id="KW-1185">Reference proteome</keyword>
<dbReference type="EMBL" id="UYRT01077946">
    <property type="protein sequence ID" value="VDN17358.1"/>
    <property type="molecule type" value="Genomic_DNA"/>
</dbReference>